<proteinExistence type="predicted"/>
<feature type="region of interest" description="Disordered" evidence="1">
    <location>
        <begin position="160"/>
        <end position="186"/>
    </location>
</feature>
<dbReference type="Gene3D" id="2.60.40.420">
    <property type="entry name" value="Cupredoxins - blue copper proteins"/>
    <property type="match status" value="1"/>
</dbReference>
<feature type="compositionally biased region" description="Low complexity" evidence="1">
    <location>
        <begin position="44"/>
        <end position="53"/>
    </location>
</feature>
<dbReference type="EMBL" id="BQKY01000007">
    <property type="protein sequence ID" value="GJN90654.1"/>
    <property type="molecule type" value="Genomic_DNA"/>
</dbReference>
<dbReference type="AlphaFoldDB" id="A0AAV5GJN1"/>
<evidence type="ECO:0000313" key="4">
    <source>
        <dbReference type="Proteomes" id="UP001342314"/>
    </source>
</evidence>
<evidence type="ECO:0000313" key="3">
    <source>
        <dbReference type="EMBL" id="GJN90654.1"/>
    </source>
</evidence>
<dbReference type="PANTHER" id="PTHR34883:SF17">
    <property type="entry name" value="CUPREDOXIN"/>
    <property type="match status" value="1"/>
</dbReference>
<protein>
    <recommendedName>
        <fullName evidence="5">Blue (type 1) copper domain-containing protein</fullName>
    </recommendedName>
</protein>
<name>A0AAV5GJN1_9BASI</name>
<reference evidence="3 4" key="1">
    <citation type="submission" date="2021-12" db="EMBL/GenBank/DDBJ databases">
        <title>High titer production of polyol ester of fatty acids by Rhodotorula paludigena BS15 towards product separation-free biomass refinery.</title>
        <authorList>
            <person name="Mano J."/>
            <person name="Ono H."/>
            <person name="Tanaka T."/>
            <person name="Naito K."/>
            <person name="Sushida H."/>
            <person name="Ike M."/>
            <person name="Tokuyasu K."/>
            <person name="Kitaoka M."/>
        </authorList>
    </citation>
    <scope>NUCLEOTIDE SEQUENCE [LARGE SCALE GENOMIC DNA]</scope>
    <source>
        <strain evidence="3 4">BS15</strain>
    </source>
</reference>
<organism evidence="3 4">
    <name type="scientific">Rhodotorula paludigena</name>
    <dbReference type="NCBI Taxonomy" id="86838"/>
    <lineage>
        <taxon>Eukaryota</taxon>
        <taxon>Fungi</taxon>
        <taxon>Dikarya</taxon>
        <taxon>Basidiomycota</taxon>
        <taxon>Pucciniomycotina</taxon>
        <taxon>Microbotryomycetes</taxon>
        <taxon>Sporidiobolales</taxon>
        <taxon>Sporidiobolaceae</taxon>
        <taxon>Rhodotorula</taxon>
    </lineage>
</organism>
<keyword evidence="4" id="KW-1185">Reference proteome</keyword>
<dbReference type="Proteomes" id="UP001342314">
    <property type="component" value="Unassembled WGS sequence"/>
</dbReference>
<dbReference type="InterPro" id="IPR052953">
    <property type="entry name" value="Ser-rich/MCO-related"/>
</dbReference>
<feature type="compositionally biased region" description="Acidic residues" evidence="1">
    <location>
        <begin position="66"/>
        <end position="78"/>
    </location>
</feature>
<dbReference type="InterPro" id="IPR008972">
    <property type="entry name" value="Cupredoxin"/>
</dbReference>
<dbReference type="SUPFAM" id="SSF49503">
    <property type="entry name" value="Cupredoxins"/>
    <property type="match status" value="1"/>
</dbReference>
<gene>
    <name evidence="3" type="ORF">Rhopal_003666-T1</name>
</gene>
<sequence>MKLSTAFASLALLAPLVLALDRHSPASLGKRRLAHWARSHETDSYGSADSSSGDYGGSSDGWDAAATDENDDSGDWAQDDQASAAPVDYSADSWASAGAPTETAVAAQPYDTANWAPTETAASGDGGWGSGAGSPYDACIQQCMASSGLGWPAATATDAVANPSASAPPPTETGQASAPAAPPANDTGLVAGPLQVVVAPKKGDLRMVPFNIAAKPGETVEFVWGAGPHTVTQSSAAAICNASLEDGAFKSGMQNASFKFEVPVKSEETTFYYCAVAMHCKNGMFGLINGQVSLDGKSAFGCYMKDWVKKRVSLRLRRDKKNQDMWDATVKITADFPDAASWGDNLSTEQFEDWALPYAMESTLMTRQYFAQKAVEANSTATPSSSSGDSAPSSSDSGSSAAATTAAAKSSNGAAAVARPGMTFGTLALTLVAALVVQAS</sequence>
<feature type="signal peptide" evidence="2">
    <location>
        <begin position="1"/>
        <end position="19"/>
    </location>
</feature>
<accession>A0AAV5GJN1</accession>
<dbReference type="PANTHER" id="PTHR34883">
    <property type="entry name" value="SERINE-RICH PROTEIN, PUTATIVE-RELATED-RELATED"/>
    <property type="match status" value="1"/>
</dbReference>
<feature type="chain" id="PRO_5043955181" description="Blue (type 1) copper domain-containing protein" evidence="2">
    <location>
        <begin position="20"/>
        <end position="440"/>
    </location>
</feature>
<feature type="region of interest" description="Disordered" evidence="1">
    <location>
        <begin position="380"/>
        <end position="402"/>
    </location>
</feature>
<evidence type="ECO:0000256" key="1">
    <source>
        <dbReference type="SAM" id="MobiDB-lite"/>
    </source>
</evidence>
<evidence type="ECO:0008006" key="5">
    <source>
        <dbReference type="Google" id="ProtNLM"/>
    </source>
</evidence>
<comment type="caution">
    <text evidence="3">The sequence shown here is derived from an EMBL/GenBank/DDBJ whole genome shotgun (WGS) entry which is preliminary data.</text>
</comment>
<keyword evidence="2" id="KW-0732">Signal</keyword>
<feature type="region of interest" description="Disordered" evidence="1">
    <location>
        <begin position="39"/>
        <end position="102"/>
    </location>
</feature>
<evidence type="ECO:0000256" key="2">
    <source>
        <dbReference type="SAM" id="SignalP"/>
    </source>
</evidence>